<feature type="transmembrane region" description="Helical" evidence="7">
    <location>
        <begin position="41"/>
        <end position="64"/>
    </location>
</feature>
<dbReference type="Proteomes" id="UP000267804">
    <property type="component" value="Chromosome"/>
</dbReference>
<dbReference type="AlphaFoldDB" id="A0A386WG83"/>
<evidence type="ECO:0000256" key="2">
    <source>
        <dbReference type="ARBA" id="ARBA00022475"/>
    </source>
</evidence>
<keyword evidence="2" id="KW-1003">Cell membrane</keyword>
<feature type="transmembrane region" description="Helical" evidence="7">
    <location>
        <begin position="202"/>
        <end position="221"/>
    </location>
</feature>
<evidence type="ECO:0000313" key="8">
    <source>
        <dbReference type="EMBL" id="AYF26470.1"/>
    </source>
</evidence>
<accession>A0A386WG83</accession>
<feature type="compositionally biased region" description="Low complexity" evidence="6">
    <location>
        <begin position="106"/>
        <end position="115"/>
    </location>
</feature>
<keyword evidence="4 7" id="KW-1133">Transmembrane helix</keyword>
<dbReference type="GO" id="GO:0005886">
    <property type="term" value="C:plasma membrane"/>
    <property type="evidence" value="ECO:0007669"/>
    <property type="project" value="UniProtKB-SubCell"/>
</dbReference>
<dbReference type="PANTHER" id="PTHR30086:SF20">
    <property type="entry name" value="ARGININE EXPORTER PROTEIN ARGO-RELATED"/>
    <property type="match status" value="1"/>
</dbReference>
<feature type="transmembrane region" description="Helical" evidence="7">
    <location>
        <begin position="76"/>
        <end position="94"/>
    </location>
</feature>
<proteinExistence type="predicted"/>
<evidence type="ECO:0000256" key="4">
    <source>
        <dbReference type="ARBA" id="ARBA00022989"/>
    </source>
</evidence>
<sequence>MTGAFLAGLVAGYGVAIPVGAIAILILGLSARTSFRVGAAAALGVATADGLYAAVAALGGAAVASGLAPFAGPLRLVAAGVLLALACLTAWRALRPPATTHPPSPSATTHPPGTTQEPGARGGLDTPVRAFGAVLALTLLNPATVVYFVALVLGRGEVLDSGPPAAAFTLGVFLASASWQVLIAGGGSLIGRALTGARGRRVTALLSSVIIAALAVATVLGV</sequence>
<name>A0A386WG83_9ACTN</name>
<reference evidence="8 9" key="1">
    <citation type="submission" date="2017-10" db="EMBL/GenBank/DDBJ databases">
        <title>Integration of genomic and chemical information greatly accelerates assignment of the full stereostructure of myelolactone, a potent inhibitor of myeloma from a marine-derived Micromonospora.</title>
        <authorList>
            <person name="Kim M.C."/>
            <person name="Machado H."/>
            <person name="Jensen P.R."/>
            <person name="Fenical W."/>
        </authorList>
    </citation>
    <scope>NUCLEOTIDE SEQUENCE [LARGE SCALE GENOMIC DNA]</scope>
    <source>
        <strain evidence="8 9">CNY-010</strain>
    </source>
</reference>
<evidence type="ECO:0000256" key="1">
    <source>
        <dbReference type="ARBA" id="ARBA00004651"/>
    </source>
</evidence>
<feature type="region of interest" description="Disordered" evidence="6">
    <location>
        <begin position="98"/>
        <end position="122"/>
    </location>
</feature>
<evidence type="ECO:0000256" key="3">
    <source>
        <dbReference type="ARBA" id="ARBA00022692"/>
    </source>
</evidence>
<feature type="transmembrane region" description="Helical" evidence="7">
    <location>
        <begin position="130"/>
        <end position="153"/>
    </location>
</feature>
<feature type="transmembrane region" description="Helical" evidence="7">
    <location>
        <begin position="6"/>
        <end position="29"/>
    </location>
</feature>
<evidence type="ECO:0000256" key="6">
    <source>
        <dbReference type="SAM" id="MobiDB-lite"/>
    </source>
</evidence>
<feature type="transmembrane region" description="Helical" evidence="7">
    <location>
        <begin position="165"/>
        <end position="190"/>
    </location>
</feature>
<dbReference type="Pfam" id="PF01810">
    <property type="entry name" value="LysE"/>
    <property type="match status" value="1"/>
</dbReference>
<organism evidence="8 9">
    <name type="scientific">Micromonospora tulbaghiae</name>
    <dbReference type="NCBI Taxonomy" id="479978"/>
    <lineage>
        <taxon>Bacteria</taxon>
        <taxon>Bacillati</taxon>
        <taxon>Actinomycetota</taxon>
        <taxon>Actinomycetes</taxon>
        <taxon>Micromonosporales</taxon>
        <taxon>Micromonosporaceae</taxon>
        <taxon>Micromonospora</taxon>
    </lineage>
</organism>
<protein>
    <submittedName>
        <fullName evidence="8">Lysine transporter LysE</fullName>
    </submittedName>
</protein>
<dbReference type="PANTHER" id="PTHR30086">
    <property type="entry name" value="ARGININE EXPORTER PROTEIN ARGO"/>
    <property type="match status" value="1"/>
</dbReference>
<dbReference type="RefSeq" id="WP_120568935.1">
    <property type="nucleotide sequence ID" value="NZ_CP024087.1"/>
</dbReference>
<keyword evidence="3 7" id="KW-0812">Transmembrane</keyword>
<gene>
    <name evidence="8" type="ORF">CSH63_03090</name>
</gene>
<evidence type="ECO:0000256" key="5">
    <source>
        <dbReference type="ARBA" id="ARBA00023136"/>
    </source>
</evidence>
<dbReference type="GO" id="GO:0015171">
    <property type="term" value="F:amino acid transmembrane transporter activity"/>
    <property type="evidence" value="ECO:0007669"/>
    <property type="project" value="TreeGrafter"/>
</dbReference>
<comment type="subcellular location">
    <subcellularLocation>
        <location evidence="1">Cell membrane</location>
        <topology evidence="1">Multi-pass membrane protein</topology>
    </subcellularLocation>
</comment>
<dbReference type="InterPro" id="IPR001123">
    <property type="entry name" value="LeuE-type"/>
</dbReference>
<dbReference type="KEGG" id="mtua:CSH63_03090"/>
<evidence type="ECO:0000256" key="7">
    <source>
        <dbReference type="SAM" id="Phobius"/>
    </source>
</evidence>
<dbReference type="EMBL" id="CP024087">
    <property type="protein sequence ID" value="AYF26470.1"/>
    <property type="molecule type" value="Genomic_DNA"/>
</dbReference>
<evidence type="ECO:0000313" key="9">
    <source>
        <dbReference type="Proteomes" id="UP000267804"/>
    </source>
</evidence>
<keyword evidence="5 7" id="KW-0472">Membrane</keyword>